<dbReference type="PANTHER" id="PTHR33609:SF1">
    <property type="entry name" value="TRANSPOSASE"/>
    <property type="match status" value="1"/>
</dbReference>
<evidence type="ECO:0000313" key="3">
    <source>
        <dbReference type="Proteomes" id="UP000190065"/>
    </source>
</evidence>
<dbReference type="GO" id="GO:0004803">
    <property type="term" value="F:transposase activity"/>
    <property type="evidence" value="ECO:0007669"/>
    <property type="project" value="InterPro"/>
</dbReference>
<reference evidence="2 3" key="1">
    <citation type="submission" date="2017-02" db="EMBL/GenBank/DDBJ databases">
        <authorList>
            <person name="Peterson S.W."/>
        </authorList>
    </citation>
    <scope>NUCLEOTIDE SEQUENCE [LARGE SCALE GENOMIC DNA]</scope>
    <source>
        <strain evidence="2 3">ATCC 43324</strain>
    </source>
</reference>
<dbReference type="SUPFAM" id="SSF46689">
    <property type="entry name" value="Homeodomain-like"/>
    <property type="match status" value="1"/>
</dbReference>
<evidence type="ECO:0000313" key="2">
    <source>
        <dbReference type="EMBL" id="SKA08848.1"/>
    </source>
</evidence>
<evidence type="ECO:0000256" key="1">
    <source>
        <dbReference type="SAM" id="Coils"/>
    </source>
</evidence>
<name>A0A1T4QZS9_9BACT</name>
<dbReference type="Proteomes" id="UP000190065">
    <property type="component" value="Unassembled WGS sequence"/>
</dbReference>
<dbReference type="PANTHER" id="PTHR33609">
    <property type="entry name" value="LOW CALCIUM RESPONSE LOCUS PROTEIN S"/>
    <property type="match status" value="1"/>
</dbReference>
<dbReference type="EMBL" id="FUXK01000026">
    <property type="protein sequence ID" value="SKA08848.1"/>
    <property type="molecule type" value="Genomic_DNA"/>
</dbReference>
<gene>
    <name evidence="2" type="ORF">SAMN02745202_02022</name>
</gene>
<proteinExistence type="predicted"/>
<feature type="coiled-coil region" evidence="1">
    <location>
        <begin position="45"/>
        <end position="72"/>
    </location>
</feature>
<dbReference type="GO" id="GO:0003677">
    <property type="term" value="F:DNA binding"/>
    <property type="evidence" value="ECO:0007669"/>
    <property type="project" value="InterPro"/>
</dbReference>
<dbReference type="InterPro" id="IPR002514">
    <property type="entry name" value="Transposase_8"/>
</dbReference>
<organism evidence="2 3">
    <name type="scientific">Segatella oulorum</name>
    <dbReference type="NCBI Taxonomy" id="28136"/>
    <lineage>
        <taxon>Bacteria</taxon>
        <taxon>Pseudomonadati</taxon>
        <taxon>Bacteroidota</taxon>
        <taxon>Bacteroidia</taxon>
        <taxon>Bacteroidales</taxon>
        <taxon>Prevotellaceae</taxon>
        <taxon>Segatella</taxon>
    </lineage>
</organism>
<dbReference type="InterPro" id="IPR036388">
    <property type="entry name" value="WH-like_DNA-bd_sf"/>
</dbReference>
<dbReference type="AlphaFoldDB" id="A0A1T4QZS9"/>
<sequence length="79" mass="9109">MEGIRGEQSIAELCRKYGISDSTYYKWNKEFIEAGKARLDGDIVREATSDEVKELRQENIRLKEALADLVVRYDVVKKA</sequence>
<dbReference type="Pfam" id="PF01527">
    <property type="entry name" value="HTH_Tnp_1"/>
    <property type="match status" value="1"/>
</dbReference>
<dbReference type="Gene3D" id="1.10.10.10">
    <property type="entry name" value="Winged helix-like DNA-binding domain superfamily/Winged helix DNA-binding domain"/>
    <property type="match status" value="1"/>
</dbReference>
<accession>A0A1T4QZS9</accession>
<keyword evidence="1" id="KW-0175">Coiled coil</keyword>
<dbReference type="GO" id="GO:0006313">
    <property type="term" value="P:DNA transposition"/>
    <property type="evidence" value="ECO:0007669"/>
    <property type="project" value="InterPro"/>
</dbReference>
<dbReference type="InterPro" id="IPR052546">
    <property type="entry name" value="Transposase_8_domain"/>
</dbReference>
<protein>
    <submittedName>
        <fullName evidence="2">Transposase</fullName>
    </submittedName>
</protein>
<dbReference type="InterPro" id="IPR009057">
    <property type="entry name" value="Homeodomain-like_sf"/>
</dbReference>